<dbReference type="AlphaFoldDB" id="A0AA39CYH1"/>
<evidence type="ECO:0000256" key="2">
    <source>
        <dbReference type="SAM" id="MobiDB-lite"/>
    </source>
</evidence>
<feature type="region of interest" description="Disordered" evidence="2">
    <location>
        <begin position="1"/>
        <end position="27"/>
    </location>
</feature>
<evidence type="ECO:0000256" key="1">
    <source>
        <dbReference type="SAM" id="Coils"/>
    </source>
</evidence>
<evidence type="ECO:0000313" key="3">
    <source>
        <dbReference type="EMBL" id="KAJ9638006.1"/>
    </source>
</evidence>
<accession>A0AA39CYH1</accession>
<feature type="coiled-coil region" evidence="1">
    <location>
        <begin position="79"/>
        <end position="106"/>
    </location>
</feature>
<proteinExistence type="predicted"/>
<dbReference type="Proteomes" id="UP001172681">
    <property type="component" value="Unassembled WGS sequence"/>
</dbReference>
<comment type="caution">
    <text evidence="3">The sequence shown here is derived from an EMBL/GenBank/DDBJ whole genome shotgun (WGS) entry which is preliminary data.</text>
</comment>
<sequence length="116" mass="13382">MASQSLPTKIKARSPSKPKPTTLQVSTKEVTSHVSRYKVLDVVKVAIRRTFTHRDRKADTIASLEALTQETANVSRLMLADHAELMRQYEQTIRSNEEELRDFQKQMEYDLGRIHV</sequence>
<gene>
    <name evidence="3" type="ORF">H2204_004597</name>
</gene>
<reference evidence="3" key="1">
    <citation type="submission" date="2022-10" db="EMBL/GenBank/DDBJ databases">
        <title>Culturing micro-colonial fungi from biological soil crusts in the Mojave desert and describing Neophaeococcomyces mojavensis, and introducing the new genera and species Taxawa tesnikishii.</title>
        <authorList>
            <person name="Kurbessoian T."/>
            <person name="Stajich J.E."/>
        </authorList>
    </citation>
    <scope>NUCLEOTIDE SEQUENCE</scope>
    <source>
        <strain evidence="3">TK_35</strain>
    </source>
</reference>
<protein>
    <submittedName>
        <fullName evidence="3">Uncharacterized protein</fullName>
    </submittedName>
</protein>
<dbReference type="EMBL" id="JAPDRN010000023">
    <property type="protein sequence ID" value="KAJ9638006.1"/>
    <property type="molecule type" value="Genomic_DNA"/>
</dbReference>
<name>A0AA39CYH1_9EURO</name>
<organism evidence="3 4">
    <name type="scientific">Knufia peltigerae</name>
    <dbReference type="NCBI Taxonomy" id="1002370"/>
    <lineage>
        <taxon>Eukaryota</taxon>
        <taxon>Fungi</taxon>
        <taxon>Dikarya</taxon>
        <taxon>Ascomycota</taxon>
        <taxon>Pezizomycotina</taxon>
        <taxon>Eurotiomycetes</taxon>
        <taxon>Chaetothyriomycetidae</taxon>
        <taxon>Chaetothyriales</taxon>
        <taxon>Trichomeriaceae</taxon>
        <taxon>Knufia</taxon>
    </lineage>
</organism>
<keyword evidence="4" id="KW-1185">Reference proteome</keyword>
<keyword evidence="1" id="KW-0175">Coiled coil</keyword>
<evidence type="ECO:0000313" key="4">
    <source>
        <dbReference type="Proteomes" id="UP001172681"/>
    </source>
</evidence>